<protein>
    <submittedName>
        <fullName evidence="1">Uncharacterized protein</fullName>
    </submittedName>
</protein>
<name>A0A392W329_9FABA</name>
<keyword evidence="2" id="KW-1185">Reference proteome</keyword>
<evidence type="ECO:0000313" key="1">
    <source>
        <dbReference type="EMBL" id="MCI94143.1"/>
    </source>
</evidence>
<proteinExistence type="predicted"/>
<evidence type="ECO:0000313" key="2">
    <source>
        <dbReference type="Proteomes" id="UP000265520"/>
    </source>
</evidence>
<feature type="non-terminal residue" evidence="1">
    <location>
        <position position="24"/>
    </location>
</feature>
<dbReference type="Proteomes" id="UP000265520">
    <property type="component" value="Unassembled WGS sequence"/>
</dbReference>
<comment type="caution">
    <text evidence="1">The sequence shown here is derived from an EMBL/GenBank/DDBJ whole genome shotgun (WGS) entry which is preliminary data.</text>
</comment>
<dbReference type="AlphaFoldDB" id="A0A392W329"/>
<organism evidence="1 2">
    <name type="scientific">Trifolium medium</name>
    <dbReference type="NCBI Taxonomy" id="97028"/>
    <lineage>
        <taxon>Eukaryota</taxon>
        <taxon>Viridiplantae</taxon>
        <taxon>Streptophyta</taxon>
        <taxon>Embryophyta</taxon>
        <taxon>Tracheophyta</taxon>
        <taxon>Spermatophyta</taxon>
        <taxon>Magnoliopsida</taxon>
        <taxon>eudicotyledons</taxon>
        <taxon>Gunneridae</taxon>
        <taxon>Pentapetalae</taxon>
        <taxon>rosids</taxon>
        <taxon>fabids</taxon>
        <taxon>Fabales</taxon>
        <taxon>Fabaceae</taxon>
        <taxon>Papilionoideae</taxon>
        <taxon>50 kb inversion clade</taxon>
        <taxon>NPAAA clade</taxon>
        <taxon>Hologalegina</taxon>
        <taxon>IRL clade</taxon>
        <taxon>Trifolieae</taxon>
        <taxon>Trifolium</taxon>
    </lineage>
</organism>
<sequence>MQSLLSNTLYNPPAFLPLFQTPQY</sequence>
<dbReference type="EMBL" id="LXQA011348421">
    <property type="protein sequence ID" value="MCI94143.1"/>
    <property type="molecule type" value="Genomic_DNA"/>
</dbReference>
<accession>A0A392W329</accession>
<reference evidence="1 2" key="1">
    <citation type="journal article" date="2018" name="Front. Plant Sci.">
        <title>Red Clover (Trifolium pratense) and Zigzag Clover (T. medium) - A Picture of Genomic Similarities and Differences.</title>
        <authorList>
            <person name="Dluhosova J."/>
            <person name="Istvanek J."/>
            <person name="Nedelnik J."/>
            <person name="Repkova J."/>
        </authorList>
    </citation>
    <scope>NUCLEOTIDE SEQUENCE [LARGE SCALE GENOMIC DNA]</scope>
    <source>
        <strain evidence="2">cv. 10/8</strain>
        <tissue evidence="1">Leaf</tissue>
    </source>
</reference>